<keyword evidence="2" id="KW-1185">Reference proteome</keyword>
<organism evidence="1 2">
    <name type="scientific">Naegleria fowleri</name>
    <name type="common">Brain eating amoeba</name>
    <dbReference type="NCBI Taxonomy" id="5763"/>
    <lineage>
        <taxon>Eukaryota</taxon>
        <taxon>Discoba</taxon>
        <taxon>Heterolobosea</taxon>
        <taxon>Tetramitia</taxon>
        <taxon>Eutetramitia</taxon>
        <taxon>Vahlkampfiidae</taxon>
        <taxon>Naegleria</taxon>
    </lineage>
</organism>
<name>A0A6A5BG32_NAEFO</name>
<gene>
    <name evidence="1" type="ORF">FDP41_008644</name>
</gene>
<reference evidence="1 2" key="1">
    <citation type="journal article" date="2019" name="Sci. Rep.">
        <title>Nanopore sequencing improves the draft genome of the human pathogenic amoeba Naegleria fowleri.</title>
        <authorList>
            <person name="Liechti N."/>
            <person name="Schurch N."/>
            <person name="Bruggmann R."/>
            <person name="Wittwer M."/>
        </authorList>
    </citation>
    <scope>NUCLEOTIDE SEQUENCE [LARGE SCALE GENOMIC DNA]</scope>
    <source>
        <strain evidence="1 2">ATCC 30894</strain>
    </source>
</reference>
<dbReference type="VEuPathDB" id="AmoebaDB:FDP41_008644"/>
<comment type="caution">
    <text evidence="1">The sequence shown here is derived from an EMBL/GenBank/DDBJ whole genome shotgun (WGS) entry which is preliminary data.</text>
</comment>
<evidence type="ECO:0000313" key="2">
    <source>
        <dbReference type="Proteomes" id="UP000444721"/>
    </source>
</evidence>
<accession>A0A6A5BG32</accession>
<dbReference type="Proteomes" id="UP000444721">
    <property type="component" value="Unassembled WGS sequence"/>
</dbReference>
<protein>
    <submittedName>
        <fullName evidence="1">Uncharacterized protein</fullName>
    </submittedName>
</protein>
<proteinExistence type="predicted"/>
<dbReference type="EMBL" id="VFQX01000063">
    <property type="protein sequence ID" value="KAF0972980.1"/>
    <property type="molecule type" value="Genomic_DNA"/>
</dbReference>
<sequence>MGLLRLVQAIQNGNVEEAKNQLLQGNNLNLNETAGHIFATELGMYEKTEMTRVTLHSLGCMFYMLLKFALHVTLYLGKKFEVCIAHITFKFLKEFNQPDVCRQVYNHFPQTFRFLTGGMFQRIIEQYLFSLYPDWSKLA</sequence>
<dbReference type="VEuPathDB" id="AmoebaDB:NfTy_007730"/>
<dbReference type="AlphaFoldDB" id="A0A6A5BG32"/>
<dbReference type="RefSeq" id="XP_044557693.1">
    <property type="nucleotide sequence ID" value="XM_044712520.1"/>
</dbReference>
<evidence type="ECO:0000313" key="1">
    <source>
        <dbReference type="EMBL" id="KAF0972980.1"/>
    </source>
</evidence>
<dbReference type="GeneID" id="68115862"/>